<dbReference type="PANTHER" id="PTHR43861">
    <property type="entry name" value="TRANS-ACONITATE 2-METHYLTRANSFERASE-RELATED"/>
    <property type="match status" value="1"/>
</dbReference>
<gene>
    <name evidence="4" type="ORF">GCM10023322_29720</name>
</gene>
<feature type="domain" description="Methyltransferase" evidence="3">
    <location>
        <begin position="53"/>
        <end position="147"/>
    </location>
</feature>
<keyword evidence="5" id="KW-1185">Reference proteome</keyword>
<dbReference type="Pfam" id="PF13649">
    <property type="entry name" value="Methyltransf_25"/>
    <property type="match status" value="1"/>
</dbReference>
<dbReference type="Gene3D" id="3.40.50.150">
    <property type="entry name" value="Vaccinia Virus protein VP39"/>
    <property type="match status" value="1"/>
</dbReference>
<evidence type="ECO:0000313" key="4">
    <source>
        <dbReference type="EMBL" id="GAA5185514.1"/>
    </source>
</evidence>
<proteinExistence type="predicted"/>
<evidence type="ECO:0000256" key="1">
    <source>
        <dbReference type="ARBA" id="ARBA00022603"/>
    </source>
</evidence>
<dbReference type="CDD" id="cd02440">
    <property type="entry name" value="AdoMet_MTases"/>
    <property type="match status" value="1"/>
</dbReference>
<name>A0ABP9RRF9_9ACTN</name>
<dbReference type="InterPro" id="IPR041698">
    <property type="entry name" value="Methyltransf_25"/>
</dbReference>
<dbReference type="InterPro" id="IPR029063">
    <property type="entry name" value="SAM-dependent_MTases_sf"/>
</dbReference>
<keyword evidence="1 4" id="KW-0489">Methyltransferase</keyword>
<evidence type="ECO:0000313" key="5">
    <source>
        <dbReference type="Proteomes" id="UP001501570"/>
    </source>
</evidence>
<comment type="caution">
    <text evidence="4">The sequence shown here is derived from an EMBL/GenBank/DDBJ whole genome shotgun (WGS) entry which is preliminary data.</text>
</comment>
<organism evidence="4 5">
    <name type="scientific">Rugosimonospora acidiphila</name>
    <dbReference type="NCBI Taxonomy" id="556531"/>
    <lineage>
        <taxon>Bacteria</taxon>
        <taxon>Bacillati</taxon>
        <taxon>Actinomycetota</taxon>
        <taxon>Actinomycetes</taxon>
        <taxon>Micromonosporales</taxon>
        <taxon>Micromonosporaceae</taxon>
        <taxon>Rugosimonospora</taxon>
    </lineage>
</organism>
<protein>
    <submittedName>
        <fullName evidence="4">Class I SAM-dependent methyltransferase</fullName>
    </submittedName>
</protein>
<accession>A0ABP9RRF9</accession>
<dbReference type="GO" id="GO:0032259">
    <property type="term" value="P:methylation"/>
    <property type="evidence" value="ECO:0007669"/>
    <property type="project" value="UniProtKB-KW"/>
</dbReference>
<evidence type="ECO:0000256" key="2">
    <source>
        <dbReference type="ARBA" id="ARBA00022679"/>
    </source>
</evidence>
<reference evidence="5" key="1">
    <citation type="journal article" date="2019" name="Int. J. Syst. Evol. Microbiol.">
        <title>The Global Catalogue of Microorganisms (GCM) 10K type strain sequencing project: providing services to taxonomists for standard genome sequencing and annotation.</title>
        <authorList>
            <consortium name="The Broad Institute Genomics Platform"/>
            <consortium name="The Broad Institute Genome Sequencing Center for Infectious Disease"/>
            <person name="Wu L."/>
            <person name="Ma J."/>
        </authorList>
    </citation>
    <scope>NUCLEOTIDE SEQUENCE [LARGE SCALE GENOMIC DNA]</scope>
    <source>
        <strain evidence="5">JCM 18304</strain>
    </source>
</reference>
<evidence type="ECO:0000259" key="3">
    <source>
        <dbReference type="Pfam" id="PF13649"/>
    </source>
</evidence>
<dbReference type="PANTHER" id="PTHR43861:SF1">
    <property type="entry name" value="TRANS-ACONITATE 2-METHYLTRANSFERASE"/>
    <property type="match status" value="1"/>
</dbReference>
<keyword evidence="2" id="KW-0808">Transferase</keyword>
<sequence>MAGAWHSGRMISGQFARPRGLLGRLVGRTMARHNAVLTHRVVAALGLRGDETVVEFGPGPGVGLRLLAEALPDGRVIGVEPSPVMRRQAAGRTRRFGDRVELVDATAATVGLPAESVDAVCAVNNVQLWQPLAASLARVAQLLRPGGVVAFGVTEHAVLPDGGSVGRGFDSALMPQLTRAGFTDLTAVWQPGGNGEELLVEGRRAHRHAT</sequence>
<dbReference type="GO" id="GO:0008168">
    <property type="term" value="F:methyltransferase activity"/>
    <property type="evidence" value="ECO:0007669"/>
    <property type="project" value="UniProtKB-KW"/>
</dbReference>
<dbReference type="EMBL" id="BAABJQ010000007">
    <property type="protein sequence ID" value="GAA5185514.1"/>
    <property type="molecule type" value="Genomic_DNA"/>
</dbReference>
<dbReference type="SUPFAM" id="SSF53335">
    <property type="entry name" value="S-adenosyl-L-methionine-dependent methyltransferases"/>
    <property type="match status" value="1"/>
</dbReference>
<dbReference type="Proteomes" id="UP001501570">
    <property type="component" value="Unassembled WGS sequence"/>
</dbReference>